<feature type="region of interest" description="Disordered" evidence="5">
    <location>
        <begin position="701"/>
        <end position="775"/>
    </location>
</feature>
<comment type="caution">
    <text evidence="7">The sequence shown here is derived from an EMBL/GenBank/DDBJ whole genome shotgun (WGS) entry which is preliminary data.</text>
</comment>
<dbReference type="SUPFAM" id="SSF51445">
    <property type="entry name" value="(Trans)glycosidases"/>
    <property type="match status" value="1"/>
</dbReference>
<dbReference type="Pfam" id="PF11790">
    <property type="entry name" value="Glyco_hydro_cc"/>
    <property type="match status" value="1"/>
</dbReference>
<evidence type="ECO:0000313" key="7">
    <source>
        <dbReference type="EMBL" id="KAL2292156.1"/>
    </source>
</evidence>
<evidence type="ECO:0000256" key="1">
    <source>
        <dbReference type="ARBA" id="ARBA00002307"/>
    </source>
</evidence>
<dbReference type="PANTHER" id="PTHR34154:SF3">
    <property type="entry name" value="ALKALI-SENSITIVE LINKAGE PROTEIN 1"/>
    <property type="match status" value="1"/>
</dbReference>
<feature type="region of interest" description="Disordered" evidence="5">
    <location>
        <begin position="595"/>
        <end position="679"/>
    </location>
</feature>
<feature type="compositionally biased region" description="Low complexity" evidence="5">
    <location>
        <begin position="736"/>
        <end position="747"/>
    </location>
</feature>
<comment type="function">
    <text evidence="1">Ornithine decarboxylase (ODC) antizyme protein that negatively regulates ODC activity and intracellular polyamine biosynthesis in response to increased intracellular polyamine levels. Binds to ODC monomers, inhibiting the assembly of the functional ODC homodimer, and targets the monomers for ubiquitin-independent proteolytic destruction by the 26S proteasome.</text>
</comment>
<keyword evidence="4" id="KW-0688">Ribosomal frameshifting</keyword>
<dbReference type="InterPro" id="IPR016181">
    <property type="entry name" value="Acyl_CoA_acyltransferase"/>
</dbReference>
<dbReference type="Pfam" id="PF02100">
    <property type="entry name" value="ODC_AZ"/>
    <property type="match status" value="1"/>
</dbReference>
<accession>A0ABR4FBU0</accession>
<reference evidence="7 8" key="1">
    <citation type="submission" date="2024-03" db="EMBL/GenBank/DDBJ databases">
        <title>A high-quality draft genome sequence of Diaporthe vaccinii, a causative agent of upright dieback and viscid rot disease in cranberry plants.</title>
        <authorList>
            <person name="Sarrasin M."/>
            <person name="Lang B.F."/>
            <person name="Burger G."/>
        </authorList>
    </citation>
    <scope>NUCLEOTIDE SEQUENCE [LARGE SCALE GENOMIC DNA]</scope>
    <source>
        <strain evidence="7 8">IS7</strain>
    </source>
</reference>
<evidence type="ECO:0000256" key="3">
    <source>
        <dbReference type="ARBA" id="ARBA00011486"/>
    </source>
</evidence>
<feature type="compositionally biased region" description="Polar residues" evidence="5">
    <location>
        <begin position="706"/>
        <end position="715"/>
    </location>
</feature>
<dbReference type="SUPFAM" id="SSF49870">
    <property type="entry name" value="Osmotin, thaumatin-like protein"/>
    <property type="match status" value="1"/>
</dbReference>
<evidence type="ECO:0000256" key="4">
    <source>
        <dbReference type="ARBA" id="ARBA00022758"/>
    </source>
</evidence>
<evidence type="ECO:0000313" key="8">
    <source>
        <dbReference type="Proteomes" id="UP001600888"/>
    </source>
</evidence>
<evidence type="ECO:0000259" key="6">
    <source>
        <dbReference type="Pfam" id="PF11790"/>
    </source>
</evidence>
<dbReference type="PANTHER" id="PTHR34154">
    <property type="entry name" value="ALKALI-SENSITIVE LINKAGE PROTEIN 1"/>
    <property type="match status" value="1"/>
</dbReference>
<dbReference type="EMBL" id="JBAWTH010000004">
    <property type="protein sequence ID" value="KAL2292156.1"/>
    <property type="molecule type" value="Genomic_DNA"/>
</dbReference>
<feature type="domain" description="Asl1-like glycosyl hydrolase catalytic" evidence="6">
    <location>
        <begin position="26"/>
        <end position="247"/>
    </location>
</feature>
<dbReference type="InterPro" id="IPR037176">
    <property type="entry name" value="Osmotin/thaumatin-like_sf"/>
</dbReference>
<dbReference type="Proteomes" id="UP001600888">
    <property type="component" value="Unassembled WGS sequence"/>
</dbReference>
<dbReference type="InterPro" id="IPR038581">
    <property type="entry name" value="ODC_AZ_sf"/>
</dbReference>
<feature type="compositionally biased region" description="Polar residues" evidence="5">
    <location>
        <begin position="750"/>
        <end position="760"/>
    </location>
</feature>
<dbReference type="InterPro" id="IPR017853">
    <property type="entry name" value="GH"/>
</dbReference>
<proteinExistence type="inferred from homology"/>
<feature type="region of interest" description="Disordered" evidence="5">
    <location>
        <begin position="271"/>
        <end position="310"/>
    </location>
</feature>
<feature type="compositionally biased region" description="Polar residues" evidence="5">
    <location>
        <begin position="600"/>
        <end position="617"/>
    </location>
</feature>
<dbReference type="InterPro" id="IPR024655">
    <property type="entry name" value="Asl1_glyco_hydro_catalytic"/>
</dbReference>
<organism evidence="7 8">
    <name type="scientific">Diaporthe vaccinii</name>
    <dbReference type="NCBI Taxonomy" id="105482"/>
    <lineage>
        <taxon>Eukaryota</taxon>
        <taxon>Fungi</taxon>
        <taxon>Dikarya</taxon>
        <taxon>Ascomycota</taxon>
        <taxon>Pezizomycotina</taxon>
        <taxon>Sordariomycetes</taxon>
        <taxon>Sordariomycetidae</taxon>
        <taxon>Diaporthales</taxon>
        <taxon>Diaporthaceae</taxon>
        <taxon>Diaporthe</taxon>
        <taxon>Diaporthe eres species complex</taxon>
    </lineage>
</organism>
<dbReference type="InterPro" id="IPR053183">
    <property type="entry name" value="ASL1"/>
</dbReference>
<dbReference type="InterPro" id="IPR002993">
    <property type="entry name" value="ODC_AZ"/>
</dbReference>
<comment type="subunit">
    <text evidence="3">Interacts with ODC and thereby sterically blocks ODC homodimerization.</text>
</comment>
<evidence type="ECO:0000256" key="5">
    <source>
        <dbReference type="SAM" id="MobiDB-lite"/>
    </source>
</evidence>
<dbReference type="Gene3D" id="2.60.110.10">
    <property type="entry name" value="Thaumatin"/>
    <property type="match status" value="1"/>
</dbReference>
<dbReference type="SUPFAM" id="SSF55729">
    <property type="entry name" value="Acyl-CoA N-acyltransferases (Nat)"/>
    <property type="match status" value="1"/>
</dbReference>
<feature type="compositionally biased region" description="Low complexity" evidence="5">
    <location>
        <begin position="275"/>
        <end position="295"/>
    </location>
</feature>
<name>A0ABR4FBU0_9PEZI</name>
<dbReference type="Gene3D" id="3.20.20.80">
    <property type="entry name" value="Glycosidases"/>
    <property type="match status" value="1"/>
</dbReference>
<comment type="similarity">
    <text evidence="2">Belongs to the ODC antizyme family.</text>
</comment>
<protein>
    <recommendedName>
        <fullName evidence="6">Asl1-like glycosyl hydrolase catalytic domain-containing protein</fullName>
    </recommendedName>
</protein>
<gene>
    <name evidence="7" type="ORF">FJTKL_10799</name>
</gene>
<keyword evidence="8" id="KW-1185">Reference proteome</keyword>
<dbReference type="Gene3D" id="3.40.630.60">
    <property type="match status" value="1"/>
</dbReference>
<evidence type="ECO:0000256" key="2">
    <source>
        <dbReference type="ARBA" id="ARBA00008796"/>
    </source>
</evidence>
<sequence length="904" mass="97568">MAPSKRGLGWPYDNKGPAFKPYEGAIKDKTLTWLFNWEMWKPEGFPAGLTYVPQVRTAVEAPKIDQFLGGLGKVSHFIGFNEPDHPGQANMSVAQAVQLWRQHVLPAKAKYGFQLGSPAMTNSDAGKKWLQEFLKQLGGDAKIDFIVVHWYGLDVNNLKQFIEDIHKTFNKPIWLNEFACTTFGGKVPSQGDVDNFAREALKYLDGKAFVERYAWFGAATNNGSMGGVATVNKLVNNGSLTSVGKIYCAKPANQASLMTASVASDAVAESEEAAAEPAADAVSAEAAADEPAAAERSTADSVPAESATAQAEGLPQIQLNIMSRAAAAPAKPGIQLTNKSKKEETYNFFNNDWNGNGTAGANFDHPEKPTTLKPGASTFVELPESFKGRVQRGKLIPATWVEFQLSASNDGKAWGDISLQQGYDGPAMIRSTDGTNNSTGFTNDILPGAPQAARQKRSDGKECLASTMGNWMGGPNQAAIDYENKVVGQKKAYIVGGSGTIVVNSKNKSQPIRPPKKTITFRLSPPVRAKAVNDIQTNTTTYCELHLTRSITQSTSHSKPRQIVVAQPFKSINQQPNPFPNEITHVITARTWPARPTFSPAATSSTPPARSRASTTALPWLQGPSGIPEVPISGLPSPPSSPPLAAITSSNELALTPKPAKRQSTASNSESRRRRGGATLRIREECERFFCETMATTFFGERNGRPSVSSLTGVYQQHDHPANNSISTSANHRRPSAASYTGSSAASVDSGYSGSYTSNDQPDRRQQLTPPCDGSEVMCNGGRANGNIEATSWMEIWDYQGGASFRAFTVEDYARGERTLFTFFDAGVVGHDLKDALVALMELAESPLGCSHLVICIDRSIETDEAKTLTKGLQWAGLKLTTLDHWAGAIDVTSKEWVFMGTEL</sequence>